<dbReference type="Proteomes" id="UP000177521">
    <property type="component" value="Unassembled WGS sequence"/>
</dbReference>
<sequence>MVPNIIVEDCACEVQGLLDGGDLLVSKQQTLAERFVTLLHELLHIEYPSWSEKKVETGAQLLYYNLTENERLVLALVLETRERERHRFYFAYEKEKQAWQEQNCVSNS</sequence>
<gene>
    <name evidence="1" type="ORF">A2788_01270</name>
</gene>
<comment type="caution">
    <text evidence="1">The sequence shown here is derived from an EMBL/GenBank/DDBJ whole genome shotgun (WGS) entry which is preliminary data.</text>
</comment>
<reference evidence="1 2" key="1">
    <citation type="journal article" date="2016" name="Nat. Commun.">
        <title>Thousands of microbial genomes shed light on interconnected biogeochemical processes in an aquifer system.</title>
        <authorList>
            <person name="Anantharaman K."/>
            <person name="Brown C.T."/>
            <person name="Hug L.A."/>
            <person name="Sharon I."/>
            <person name="Castelle C.J."/>
            <person name="Probst A.J."/>
            <person name="Thomas B.C."/>
            <person name="Singh A."/>
            <person name="Wilkins M.J."/>
            <person name="Karaoz U."/>
            <person name="Brodie E.L."/>
            <person name="Williams K.H."/>
            <person name="Hubbard S.S."/>
            <person name="Banfield J.F."/>
        </authorList>
    </citation>
    <scope>NUCLEOTIDE SEQUENCE [LARGE SCALE GENOMIC DNA]</scope>
</reference>
<organism evidence="1 2">
    <name type="scientific">Candidatus Abawacabacteria bacterium RIFCSPHIGHO2_01_FULL_46_8</name>
    <dbReference type="NCBI Taxonomy" id="1817815"/>
    <lineage>
        <taxon>Bacteria</taxon>
        <taxon>Candidatus Abawacaibacteriota</taxon>
    </lineage>
</organism>
<proteinExistence type="predicted"/>
<evidence type="ECO:0000313" key="2">
    <source>
        <dbReference type="Proteomes" id="UP000177521"/>
    </source>
</evidence>
<accession>A0A1F4XHN1</accession>
<dbReference type="AlphaFoldDB" id="A0A1F4XHN1"/>
<protein>
    <recommendedName>
        <fullName evidence="3">IrrE N-terminal-like domain-containing protein</fullName>
    </recommendedName>
</protein>
<evidence type="ECO:0008006" key="3">
    <source>
        <dbReference type="Google" id="ProtNLM"/>
    </source>
</evidence>
<dbReference type="EMBL" id="MEWS01000051">
    <property type="protein sequence ID" value="OGC81106.1"/>
    <property type="molecule type" value="Genomic_DNA"/>
</dbReference>
<name>A0A1F4XHN1_9BACT</name>
<evidence type="ECO:0000313" key="1">
    <source>
        <dbReference type="EMBL" id="OGC81106.1"/>
    </source>
</evidence>